<dbReference type="InterPro" id="IPR002885">
    <property type="entry name" value="PPR_rpt"/>
</dbReference>
<dbReference type="InterPro" id="IPR046960">
    <property type="entry name" value="PPR_At4g14850-like_plant"/>
</dbReference>
<feature type="repeat" description="PPR" evidence="2">
    <location>
        <begin position="462"/>
        <end position="496"/>
    </location>
</feature>
<dbReference type="InterPro" id="IPR032867">
    <property type="entry name" value="DYW_dom"/>
</dbReference>
<dbReference type="InterPro" id="IPR011990">
    <property type="entry name" value="TPR-like_helical_dom_sf"/>
</dbReference>
<dbReference type="Pfam" id="PF01535">
    <property type="entry name" value="PPR"/>
    <property type="match status" value="5"/>
</dbReference>
<proteinExistence type="predicted"/>
<sequence length="769" mass="86044">MNSTMLLLTQSLSNGSQECKRIHHCAFEEEFIQKHLSMGEIDFARKVFDGMPKPSVFLWNAMIRAYSWHGPFYQAVELYHDMLSSCAIKPNKFTFPFVLKACSSLLALDEGKEIHEYVKRIGLESDLFVSTALIDMYMKCGCLDESCAVFDVMPTKDIVAWNAMVAGFALHGMSEDSIGFVLEMQNAGQRPNRSTVVSVLPVVGQAKALRQGRSIHGYCVRRYFDEDDIMVGTALLDMYGKCACLVYACRVFDSMSAKNEVTWSAMIGGYVVCDRMVDALEVFDQMMIEGSSKLASSSLASALRACTKLADLNRGKIMHNYSIKCGLLPDITIGNSLLSMYAKIGSVDDTVKYFDEMVFKDSVSYSAIISGYVQNGNVEEAFAIFRRMQLSDVEPDVAVMVGIIPACSHLAALQHGKCTHGLAIIHGLAFDVSVSNALIDMYTKCGRIDHGREVFDRMTKRDIVSWNTIIAGYGMHGLGKEAIFLFLNMQTDGIIPDDITFICLLSACSHSGLVTEGKHWFHAMTLNYGIKPRMEHYICLIDILGRGGFLDEAREYIRRMPFEPDVRVWGALLGACRIHKNIELGEQVSQMIEKLGHESTGNFVLLSNIYSAAGRFTEAAKVRIVQRDRGFVKSPGCSWIEIKGNIHAFIGGDRSHPQSRNIYQKLEDLLVEIKKLGYQPDTSFVLQDMDDEEKEHALLYHSEKLAIAFAILSLSSDKPIFVTKNLRVCGDCHTAIKLITLVSKRIIVVRDTSRFHHFHEGMCNCGDFW</sequence>
<feature type="repeat" description="PPR" evidence="2">
    <location>
        <begin position="157"/>
        <end position="191"/>
    </location>
</feature>
<dbReference type="GO" id="GO:0008270">
    <property type="term" value="F:zinc ion binding"/>
    <property type="evidence" value="ECO:0007669"/>
    <property type="project" value="InterPro"/>
</dbReference>
<gene>
    <name evidence="5" type="primary">LOC120250495</name>
</gene>
<organism evidence="4 5">
    <name type="scientific">Dioscorea cayennensis subsp. rotundata</name>
    <name type="common">White Guinea yam</name>
    <name type="synonym">Dioscorea rotundata</name>
    <dbReference type="NCBI Taxonomy" id="55577"/>
    <lineage>
        <taxon>Eukaryota</taxon>
        <taxon>Viridiplantae</taxon>
        <taxon>Streptophyta</taxon>
        <taxon>Embryophyta</taxon>
        <taxon>Tracheophyta</taxon>
        <taxon>Spermatophyta</taxon>
        <taxon>Magnoliopsida</taxon>
        <taxon>Liliopsida</taxon>
        <taxon>Dioscoreales</taxon>
        <taxon>Dioscoreaceae</taxon>
        <taxon>Dioscorea</taxon>
    </lineage>
</organism>
<evidence type="ECO:0000256" key="1">
    <source>
        <dbReference type="ARBA" id="ARBA00022737"/>
    </source>
</evidence>
<dbReference type="FunFam" id="1.25.40.10:FF:000682">
    <property type="entry name" value="Pentatricopeptide repeat-containing protein At3g16610"/>
    <property type="match status" value="1"/>
</dbReference>
<dbReference type="FunFam" id="1.25.40.10:FF:000073">
    <property type="entry name" value="Pentatricopeptide repeat-containing protein chloroplastic"/>
    <property type="match status" value="1"/>
</dbReference>
<dbReference type="Pfam" id="PF20430">
    <property type="entry name" value="Eplus_motif"/>
    <property type="match status" value="1"/>
</dbReference>
<dbReference type="Pfam" id="PF14432">
    <property type="entry name" value="DYW_deaminase"/>
    <property type="match status" value="1"/>
</dbReference>
<dbReference type="FunFam" id="1.25.40.10:FF:000366">
    <property type="entry name" value="Pentatricopeptide (PPR) repeat-containing protein"/>
    <property type="match status" value="1"/>
</dbReference>
<accession>A0AB40AJV9</accession>
<keyword evidence="1" id="KW-0677">Repeat</keyword>
<feature type="repeat" description="PPR" evidence="2">
    <location>
        <begin position="55"/>
        <end position="90"/>
    </location>
</feature>
<dbReference type="RefSeq" id="XP_039115250.1">
    <property type="nucleotide sequence ID" value="XM_039259316.1"/>
</dbReference>
<dbReference type="GO" id="GO:0009451">
    <property type="term" value="P:RNA modification"/>
    <property type="evidence" value="ECO:0007669"/>
    <property type="project" value="InterPro"/>
</dbReference>
<dbReference type="AlphaFoldDB" id="A0AB40AJV9"/>
<dbReference type="NCBIfam" id="TIGR00756">
    <property type="entry name" value="PPR"/>
    <property type="match status" value="4"/>
</dbReference>
<keyword evidence="4" id="KW-1185">Reference proteome</keyword>
<dbReference type="FunFam" id="1.25.40.10:FF:000351">
    <property type="entry name" value="Pentatricopeptide repeat-containing protein"/>
    <property type="match status" value="1"/>
</dbReference>
<evidence type="ECO:0000256" key="2">
    <source>
        <dbReference type="PROSITE-ProRule" id="PRU00708"/>
    </source>
</evidence>
<dbReference type="FunFam" id="1.25.40.10:FF:000031">
    <property type="entry name" value="Pentatricopeptide repeat-containing protein mitochondrial"/>
    <property type="match status" value="1"/>
</dbReference>
<dbReference type="Pfam" id="PF20431">
    <property type="entry name" value="E_motif"/>
    <property type="match status" value="1"/>
</dbReference>
<name>A0AB40AJV9_DIOCR</name>
<dbReference type="PROSITE" id="PS51375">
    <property type="entry name" value="PPR"/>
    <property type="match status" value="6"/>
</dbReference>
<protein>
    <submittedName>
        <fullName evidence="5">Pentatricopeptide repeat-containing protein At3g16610 isoform X1</fullName>
    </submittedName>
</protein>
<dbReference type="PANTHER" id="PTHR47926">
    <property type="entry name" value="PENTATRICOPEPTIDE REPEAT-CONTAINING PROTEIN"/>
    <property type="match status" value="1"/>
</dbReference>
<reference evidence="5" key="1">
    <citation type="submission" date="2025-08" db="UniProtKB">
        <authorList>
            <consortium name="RefSeq"/>
        </authorList>
    </citation>
    <scope>IDENTIFICATION</scope>
</reference>
<dbReference type="GO" id="GO:0003723">
    <property type="term" value="F:RNA binding"/>
    <property type="evidence" value="ECO:0007669"/>
    <property type="project" value="InterPro"/>
</dbReference>
<feature type="repeat" description="PPR" evidence="2">
    <location>
        <begin position="361"/>
        <end position="395"/>
    </location>
</feature>
<dbReference type="InterPro" id="IPR046849">
    <property type="entry name" value="E2_motif"/>
</dbReference>
<evidence type="ECO:0000313" key="4">
    <source>
        <dbReference type="Proteomes" id="UP001515500"/>
    </source>
</evidence>
<dbReference type="GeneID" id="120250495"/>
<feature type="repeat" description="PPR" evidence="2">
    <location>
        <begin position="431"/>
        <end position="461"/>
    </location>
</feature>
<dbReference type="InterPro" id="IPR046848">
    <property type="entry name" value="E_motif"/>
</dbReference>
<evidence type="ECO:0000259" key="3">
    <source>
        <dbReference type="Pfam" id="PF14432"/>
    </source>
</evidence>
<feature type="repeat" description="PPR" evidence="2">
    <location>
        <begin position="259"/>
        <end position="293"/>
    </location>
</feature>
<dbReference type="Gene3D" id="1.25.40.10">
    <property type="entry name" value="Tetratricopeptide repeat domain"/>
    <property type="match status" value="6"/>
</dbReference>
<dbReference type="Proteomes" id="UP001515500">
    <property type="component" value="Chromosome 19"/>
</dbReference>
<dbReference type="Pfam" id="PF13041">
    <property type="entry name" value="PPR_2"/>
    <property type="match status" value="3"/>
</dbReference>
<evidence type="ECO:0000313" key="5">
    <source>
        <dbReference type="RefSeq" id="XP_039115250.1"/>
    </source>
</evidence>
<dbReference type="PANTHER" id="PTHR47926:SF536">
    <property type="entry name" value="DYW DOMAIN-CONTAINING PROTEIN"/>
    <property type="match status" value="1"/>
</dbReference>
<feature type="domain" description="DYW" evidence="3">
    <location>
        <begin position="677"/>
        <end position="769"/>
    </location>
</feature>